<accession>A0AAW2L1U8</accession>
<protein>
    <submittedName>
        <fullName evidence="1">Uncharacterized protein</fullName>
    </submittedName>
</protein>
<dbReference type="EMBL" id="JACGWJ010000026">
    <property type="protein sequence ID" value="KAL0313231.1"/>
    <property type="molecule type" value="Genomic_DNA"/>
</dbReference>
<comment type="caution">
    <text evidence="1">The sequence shown here is derived from an EMBL/GenBank/DDBJ whole genome shotgun (WGS) entry which is preliminary data.</text>
</comment>
<dbReference type="AlphaFoldDB" id="A0AAW2L1U8"/>
<name>A0AAW2L1U8_SESRA</name>
<evidence type="ECO:0000313" key="1">
    <source>
        <dbReference type="EMBL" id="KAL0313231.1"/>
    </source>
</evidence>
<reference evidence="1" key="2">
    <citation type="journal article" date="2024" name="Plant">
        <title>Genomic evolution and insights into agronomic trait innovations of Sesamum species.</title>
        <authorList>
            <person name="Miao H."/>
            <person name="Wang L."/>
            <person name="Qu L."/>
            <person name="Liu H."/>
            <person name="Sun Y."/>
            <person name="Le M."/>
            <person name="Wang Q."/>
            <person name="Wei S."/>
            <person name="Zheng Y."/>
            <person name="Lin W."/>
            <person name="Duan Y."/>
            <person name="Cao H."/>
            <person name="Xiong S."/>
            <person name="Wang X."/>
            <person name="Wei L."/>
            <person name="Li C."/>
            <person name="Ma Q."/>
            <person name="Ju M."/>
            <person name="Zhao R."/>
            <person name="Li G."/>
            <person name="Mu C."/>
            <person name="Tian Q."/>
            <person name="Mei H."/>
            <person name="Zhang T."/>
            <person name="Gao T."/>
            <person name="Zhang H."/>
        </authorList>
    </citation>
    <scope>NUCLEOTIDE SEQUENCE</scope>
    <source>
        <strain evidence="1">G02</strain>
    </source>
</reference>
<gene>
    <name evidence="1" type="ORF">Sradi_5722400</name>
</gene>
<proteinExistence type="predicted"/>
<reference evidence="1" key="1">
    <citation type="submission" date="2020-06" db="EMBL/GenBank/DDBJ databases">
        <authorList>
            <person name="Li T."/>
            <person name="Hu X."/>
            <person name="Zhang T."/>
            <person name="Song X."/>
            <person name="Zhang H."/>
            <person name="Dai N."/>
            <person name="Sheng W."/>
            <person name="Hou X."/>
            <person name="Wei L."/>
        </authorList>
    </citation>
    <scope>NUCLEOTIDE SEQUENCE</scope>
    <source>
        <strain evidence="1">G02</strain>
        <tissue evidence="1">Leaf</tissue>
    </source>
</reference>
<sequence length="56" mass="6187">MGATSRFPRRRSLRYSAPHHFPPPATVARLCHGSFHVSTSHCFTPYIPAAYSVSAT</sequence>
<organism evidence="1">
    <name type="scientific">Sesamum radiatum</name>
    <name type="common">Black benniseed</name>
    <dbReference type="NCBI Taxonomy" id="300843"/>
    <lineage>
        <taxon>Eukaryota</taxon>
        <taxon>Viridiplantae</taxon>
        <taxon>Streptophyta</taxon>
        <taxon>Embryophyta</taxon>
        <taxon>Tracheophyta</taxon>
        <taxon>Spermatophyta</taxon>
        <taxon>Magnoliopsida</taxon>
        <taxon>eudicotyledons</taxon>
        <taxon>Gunneridae</taxon>
        <taxon>Pentapetalae</taxon>
        <taxon>asterids</taxon>
        <taxon>lamiids</taxon>
        <taxon>Lamiales</taxon>
        <taxon>Pedaliaceae</taxon>
        <taxon>Sesamum</taxon>
    </lineage>
</organism>